<accession>A0A559JDM7</accession>
<name>A0A559JDM7_9BACL</name>
<dbReference type="AlphaFoldDB" id="A0A559JDM7"/>
<gene>
    <name evidence="1" type="ORF">FPZ45_17125</name>
</gene>
<sequence>MKIKYGEVQFLAKWLLQNLSLAGKSNRMRIRFVEILGIKANELRKYYLQLLQEHCYLDDQGVPKTVTVENDQTTYDVIDPTAFERDLRELLEETFTLELNDENKEMLLSIRQSLIDCPTPWSGDQALEHEMVAKLFDQIRD</sequence>
<dbReference type="RefSeq" id="WP_144704511.1">
    <property type="nucleotide sequence ID" value="NZ_VNJJ01000010.1"/>
</dbReference>
<reference evidence="1 2" key="1">
    <citation type="submission" date="2019-07" db="EMBL/GenBank/DDBJ databases">
        <authorList>
            <person name="Kim J."/>
        </authorList>
    </citation>
    <scope>NUCLEOTIDE SEQUENCE [LARGE SCALE GENOMIC DNA]</scope>
    <source>
        <strain evidence="1 2">G13</strain>
    </source>
</reference>
<protein>
    <submittedName>
        <fullName evidence="1">Uncharacterized protein</fullName>
    </submittedName>
</protein>
<dbReference type="Proteomes" id="UP000316330">
    <property type="component" value="Unassembled WGS sequence"/>
</dbReference>
<evidence type="ECO:0000313" key="1">
    <source>
        <dbReference type="EMBL" id="TVX97967.1"/>
    </source>
</evidence>
<keyword evidence="2" id="KW-1185">Reference proteome</keyword>
<comment type="caution">
    <text evidence="1">The sequence shown here is derived from an EMBL/GenBank/DDBJ whole genome shotgun (WGS) entry which is preliminary data.</text>
</comment>
<organism evidence="1 2">
    <name type="scientific">Cohnella terricola</name>
    <dbReference type="NCBI Taxonomy" id="1289167"/>
    <lineage>
        <taxon>Bacteria</taxon>
        <taxon>Bacillati</taxon>
        <taxon>Bacillota</taxon>
        <taxon>Bacilli</taxon>
        <taxon>Bacillales</taxon>
        <taxon>Paenibacillaceae</taxon>
        <taxon>Cohnella</taxon>
    </lineage>
</organism>
<dbReference type="OrthoDB" id="2194466at2"/>
<evidence type="ECO:0000313" key="2">
    <source>
        <dbReference type="Proteomes" id="UP000316330"/>
    </source>
</evidence>
<dbReference type="EMBL" id="VNJJ01000010">
    <property type="protein sequence ID" value="TVX97967.1"/>
    <property type="molecule type" value="Genomic_DNA"/>
</dbReference>
<proteinExistence type="predicted"/>